<feature type="region of interest" description="Disordered" evidence="1">
    <location>
        <begin position="767"/>
        <end position="896"/>
    </location>
</feature>
<dbReference type="GO" id="GO:0030674">
    <property type="term" value="F:protein-macromolecule adaptor activity"/>
    <property type="evidence" value="ECO:0007669"/>
    <property type="project" value="TreeGrafter"/>
</dbReference>
<dbReference type="PANTHER" id="PTHR11188:SF17">
    <property type="entry name" value="FI21816P1"/>
    <property type="match status" value="1"/>
</dbReference>
<dbReference type="GO" id="GO:0031625">
    <property type="term" value="F:ubiquitin protein ligase binding"/>
    <property type="evidence" value="ECO:0007669"/>
    <property type="project" value="TreeGrafter"/>
</dbReference>
<feature type="region of interest" description="Disordered" evidence="1">
    <location>
        <begin position="238"/>
        <end position="293"/>
    </location>
</feature>
<feature type="domain" description="Arrestin C-terminal-like" evidence="2">
    <location>
        <begin position="679"/>
        <end position="1038"/>
    </location>
</feature>
<feature type="compositionally biased region" description="Low complexity" evidence="1">
    <location>
        <begin position="792"/>
        <end position="802"/>
    </location>
</feature>
<feature type="region of interest" description="Disordered" evidence="1">
    <location>
        <begin position="362"/>
        <end position="382"/>
    </location>
</feature>
<dbReference type="SMART" id="SM01017">
    <property type="entry name" value="Arrestin_C"/>
    <property type="match status" value="1"/>
</dbReference>
<dbReference type="AlphaFoldDB" id="A0A9P6F9M0"/>
<dbReference type="InterPro" id="IPR014752">
    <property type="entry name" value="Arrestin-like_C"/>
</dbReference>
<reference evidence="3" key="1">
    <citation type="journal article" date="2020" name="Fungal Divers.">
        <title>Resolving the Mortierellaceae phylogeny through synthesis of multi-gene phylogenetics and phylogenomics.</title>
        <authorList>
            <person name="Vandepol N."/>
            <person name="Liber J."/>
            <person name="Desiro A."/>
            <person name="Na H."/>
            <person name="Kennedy M."/>
            <person name="Barry K."/>
            <person name="Grigoriev I.V."/>
            <person name="Miller A.N."/>
            <person name="O'Donnell K."/>
            <person name="Stajich J.E."/>
            <person name="Bonito G."/>
        </authorList>
    </citation>
    <scope>NUCLEOTIDE SEQUENCE</scope>
    <source>
        <strain evidence="3">NRRL 2591</strain>
    </source>
</reference>
<evidence type="ECO:0000313" key="4">
    <source>
        <dbReference type="Proteomes" id="UP000723463"/>
    </source>
</evidence>
<sequence length="1110" mass="115285">MIASRMAYPPDGGLNDPHPRVSSPPLASSPPTRIRTSGIFTRRLSLTAASVANASSSLFGSSPPTSNTSGSIYQQIYQQSSFFRSSSTGVHSNSAAAAAASSSSINVSSSANNVPSTNTQSSSSGSGQVIGGGTSGRQRTRSTSHPPPPKYKSYRTPQLRISLQDVIGNLVLSAPVMAPGESIRGQIHLELPKATPVHSIEVYLTGTVTALDGTRLGSTKTVTILEECKTVATASITNTRTHTTRRHTTPSPSATASAATGGATAIASQDSTTTTTSATATATAVSGGRGRRRSIVNANSAIADRSRSPTFPPPSGMAAIAATAAAATIAAQNQGNSRRLSTELMSRTLSMPSSSYPYAQRNNGSTLSLNRSASPTPADLRGRRTSFSANVDVPGGFSSLLGLGLGLGGGRSGMSMVNISTISQQFPLDDPSEPEAPSYDPPHYEGIFTDGARSSTESGGGEAGANSGSPGEIVSAPIASTSSPQTEEPASTPVSAPLATTTTTDEDAASPVSGPISAPIPTPSPSDSTDDVRTQSSRSSRDSRNDPTPAASSNTTTTTTTAATTPPAEPVEPKAVLMQPGNYVIPFSIRIPSNSTMSLPGSFTDPVGNVSYQLKAVMKQILPSPDPYDPRALVVEPTFTSSTQIIKLIPMNDPTYMPLYTMPFETESVRANVGHWVWSTGFLEAHAWVPKQGYRPGRMVPLVIHIVNHSDARQVVVETTLCKCLHYGSGLSKARAMGVAGQGYLMDPTLVTSDVASEEMAFAEGEETTAVAIAVETENPRESRRRSRRSSSNRNSRQPQPSATTATRGSEASMMPSPPASPYGSNFPSTPTSEQGGESPEGSVHGMTAPASASAAAAARMASPNSMASISSQWGSIHSNSSDSNSNSNGGSGGGGGHVAAAIQAYNSMTINSNGGIQYNPDTRSTLVTSPTLSSTIKESSATIQPLPIIQHRREKLTKSKTLISCSQAVDREIQKTIPVVIPATAGYSILNAPLLEVSYEIVIKIRAEKNNTVSSVVPRRRQGGARLSVPIVVVVPEDGDLEDEEEEILLASAGLSPEMLGLGGGGNMSSLVLGGTTFSGDDSFDFGEQGECPPYEVTASSTSRRRSRR</sequence>
<evidence type="ECO:0000313" key="3">
    <source>
        <dbReference type="EMBL" id="KAF9545662.1"/>
    </source>
</evidence>
<feature type="region of interest" description="Disordered" evidence="1">
    <location>
        <begin position="106"/>
        <end position="156"/>
    </location>
</feature>
<keyword evidence="4" id="KW-1185">Reference proteome</keyword>
<dbReference type="Gene3D" id="2.60.40.640">
    <property type="match status" value="2"/>
</dbReference>
<gene>
    <name evidence="3" type="ORF">EC957_010645</name>
</gene>
<dbReference type="EMBL" id="JAAAXW010000068">
    <property type="protein sequence ID" value="KAF9545662.1"/>
    <property type="molecule type" value="Genomic_DNA"/>
</dbReference>
<name>A0A9P6F9M0_9FUNG</name>
<accession>A0A9P6F9M0</accession>
<feature type="compositionally biased region" description="Low complexity" evidence="1">
    <location>
        <begin position="249"/>
        <end position="284"/>
    </location>
</feature>
<feature type="compositionally biased region" description="Polar residues" evidence="1">
    <location>
        <begin position="478"/>
        <end position="488"/>
    </location>
</feature>
<feature type="region of interest" description="Disordered" evidence="1">
    <location>
        <begin position="1084"/>
        <end position="1110"/>
    </location>
</feature>
<feature type="compositionally biased region" description="Polar residues" evidence="1">
    <location>
        <begin position="25"/>
        <end position="38"/>
    </location>
</feature>
<evidence type="ECO:0000259" key="2">
    <source>
        <dbReference type="SMART" id="SM01017"/>
    </source>
</evidence>
<protein>
    <recommendedName>
        <fullName evidence="2">Arrestin C-terminal-like domain-containing protein</fullName>
    </recommendedName>
</protein>
<dbReference type="GO" id="GO:0005829">
    <property type="term" value="C:cytosol"/>
    <property type="evidence" value="ECO:0007669"/>
    <property type="project" value="TreeGrafter"/>
</dbReference>
<dbReference type="GO" id="GO:0005886">
    <property type="term" value="C:plasma membrane"/>
    <property type="evidence" value="ECO:0007669"/>
    <property type="project" value="TreeGrafter"/>
</dbReference>
<feature type="region of interest" description="Disordered" evidence="1">
    <location>
        <begin position="425"/>
        <end position="572"/>
    </location>
</feature>
<dbReference type="InterPro" id="IPR011022">
    <property type="entry name" value="Arrestin_C-like"/>
</dbReference>
<dbReference type="GO" id="GO:0070086">
    <property type="term" value="P:ubiquitin-dependent endocytosis"/>
    <property type="evidence" value="ECO:0007669"/>
    <property type="project" value="TreeGrafter"/>
</dbReference>
<feature type="compositionally biased region" description="Low complexity" evidence="1">
    <location>
        <begin position="849"/>
        <end position="889"/>
    </location>
</feature>
<comment type="caution">
    <text evidence="3">The sequence shown here is derived from an EMBL/GenBank/DDBJ whole genome shotgun (WGS) entry which is preliminary data.</text>
</comment>
<feature type="compositionally biased region" description="Low complexity" evidence="1">
    <location>
        <begin position="489"/>
        <end position="517"/>
    </location>
</feature>
<organism evidence="3 4">
    <name type="scientific">Mortierella hygrophila</name>
    <dbReference type="NCBI Taxonomy" id="979708"/>
    <lineage>
        <taxon>Eukaryota</taxon>
        <taxon>Fungi</taxon>
        <taxon>Fungi incertae sedis</taxon>
        <taxon>Mucoromycota</taxon>
        <taxon>Mortierellomycotina</taxon>
        <taxon>Mortierellomycetes</taxon>
        <taxon>Mortierellales</taxon>
        <taxon>Mortierellaceae</taxon>
        <taxon>Mortierella</taxon>
    </lineage>
</organism>
<feature type="compositionally biased region" description="Low complexity" evidence="1">
    <location>
        <begin position="106"/>
        <end position="127"/>
    </location>
</feature>
<feature type="compositionally biased region" description="Low complexity" evidence="1">
    <location>
        <begin position="547"/>
        <end position="566"/>
    </location>
</feature>
<proteinExistence type="predicted"/>
<evidence type="ECO:0000256" key="1">
    <source>
        <dbReference type="SAM" id="MobiDB-lite"/>
    </source>
</evidence>
<dbReference type="PANTHER" id="PTHR11188">
    <property type="entry name" value="ARRESTIN DOMAIN CONTAINING PROTEIN"/>
    <property type="match status" value="1"/>
</dbReference>
<feature type="compositionally biased region" description="Polar residues" evidence="1">
    <location>
        <begin position="362"/>
        <end position="375"/>
    </location>
</feature>
<feature type="region of interest" description="Disordered" evidence="1">
    <location>
        <begin position="1"/>
        <end position="38"/>
    </location>
</feature>
<dbReference type="Proteomes" id="UP000723463">
    <property type="component" value="Unassembled WGS sequence"/>
</dbReference>
<dbReference type="InterPro" id="IPR050357">
    <property type="entry name" value="Arrestin_domain-protein"/>
</dbReference>
<feature type="compositionally biased region" description="Polar residues" evidence="1">
    <location>
        <begin position="823"/>
        <end position="836"/>
    </location>
</feature>